<keyword evidence="3" id="KW-0804">Transcription</keyword>
<dbReference type="InterPro" id="IPR050679">
    <property type="entry name" value="Bact_HTH_transcr_reg"/>
</dbReference>
<evidence type="ECO:0000256" key="2">
    <source>
        <dbReference type="ARBA" id="ARBA00023125"/>
    </source>
</evidence>
<name>A0ABX7E4I9_9BACI</name>
<dbReference type="InterPro" id="IPR011663">
    <property type="entry name" value="UTRA"/>
</dbReference>
<keyword evidence="2" id="KW-0238">DNA-binding</keyword>
<dbReference type="InterPro" id="IPR000524">
    <property type="entry name" value="Tscrpt_reg_HTH_GntR"/>
</dbReference>
<evidence type="ECO:0000259" key="4">
    <source>
        <dbReference type="PROSITE" id="PS50949"/>
    </source>
</evidence>
<protein>
    <submittedName>
        <fullName evidence="5">GntR family transcriptional regulator</fullName>
    </submittedName>
</protein>
<gene>
    <name evidence="5" type="ORF">I5776_03960</name>
</gene>
<dbReference type="EMBL" id="CP065425">
    <property type="protein sequence ID" value="QQZ10124.1"/>
    <property type="molecule type" value="Genomic_DNA"/>
</dbReference>
<dbReference type="SMART" id="SM00866">
    <property type="entry name" value="UTRA"/>
    <property type="match status" value="1"/>
</dbReference>
<proteinExistence type="predicted"/>
<dbReference type="Proteomes" id="UP000595691">
    <property type="component" value="Chromosome"/>
</dbReference>
<dbReference type="SMART" id="SM00345">
    <property type="entry name" value="HTH_GNTR"/>
    <property type="match status" value="1"/>
</dbReference>
<evidence type="ECO:0000313" key="5">
    <source>
        <dbReference type="EMBL" id="QQZ10124.1"/>
    </source>
</evidence>
<dbReference type="CDD" id="cd07377">
    <property type="entry name" value="WHTH_GntR"/>
    <property type="match status" value="1"/>
</dbReference>
<dbReference type="PANTHER" id="PTHR44846">
    <property type="entry name" value="MANNOSYL-D-GLYCERATE TRANSPORT/METABOLISM SYSTEM REPRESSOR MNGR-RELATED"/>
    <property type="match status" value="1"/>
</dbReference>
<keyword evidence="1" id="KW-0805">Transcription regulation</keyword>
<dbReference type="Gene3D" id="3.40.1410.10">
    <property type="entry name" value="Chorismate lyase-like"/>
    <property type="match status" value="1"/>
</dbReference>
<keyword evidence="6" id="KW-1185">Reference proteome</keyword>
<evidence type="ECO:0000256" key="3">
    <source>
        <dbReference type="ARBA" id="ARBA00023163"/>
    </source>
</evidence>
<sequence>MNLSKKKGPIYLQVKNILKERILSGEYRIGTYIPSQEQLEHEFNVSKITIRNAVEELVGEGYLEKRSGKGTKVINNKLISKLSKAKNFTEILVDKGYKIQKKQANISVIHNEPDTFLYEQFGETCYCVTRLYYLDDQPYIYFSHYLPIWLSLSLDTEVYMMSLYDLLNEKGISFSRFTDEFEVESPSKEIAEKLQIPIQPLFKRMRYAYNEGDELVEYSIAFYNTNIHKYMVNFEV</sequence>
<dbReference type="InterPro" id="IPR036388">
    <property type="entry name" value="WH-like_DNA-bd_sf"/>
</dbReference>
<dbReference type="Gene3D" id="1.10.10.10">
    <property type="entry name" value="Winged helix-like DNA-binding domain superfamily/Winged helix DNA-binding domain"/>
    <property type="match status" value="1"/>
</dbReference>
<dbReference type="SUPFAM" id="SSF46785">
    <property type="entry name" value="Winged helix' DNA-binding domain"/>
    <property type="match status" value="1"/>
</dbReference>
<dbReference type="SUPFAM" id="SSF64288">
    <property type="entry name" value="Chorismate lyase-like"/>
    <property type="match status" value="1"/>
</dbReference>
<dbReference type="Pfam" id="PF07702">
    <property type="entry name" value="UTRA"/>
    <property type="match status" value="1"/>
</dbReference>
<reference evidence="5 6" key="1">
    <citation type="submission" date="2020-11" db="EMBL/GenBank/DDBJ databases">
        <title>Taxonomic evaluation of the Bacillus sporothermodurans group of bacteria based on whole genome sequences.</title>
        <authorList>
            <person name="Fiedler G."/>
            <person name="Herbstmann A.-D."/>
            <person name="Doll E."/>
            <person name="Wenning M."/>
            <person name="Brinks E."/>
            <person name="Kabisch J."/>
            <person name="Breitenwieser F."/>
            <person name="Lappann M."/>
            <person name="Boehnlein C."/>
            <person name="Franz C."/>
        </authorList>
    </citation>
    <scope>NUCLEOTIDE SEQUENCE [LARGE SCALE GENOMIC DNA]</scope>
    <source>
        <strain evidence="5 6">JCM 19841</strain>
    </source>
</reference>
<evidence type="ECO:0000313" key="6">
    <source>
        <dbReference type="Proteomes" id="UP000595691"/>
    </source>
</evidence>
<organism evidence="5 6">
    <name type="scientific">Heyndrickxia vini</name>
    <dbReference type="NCBI Taxonomy" id="1476025"/>
    <lineage>
        <taxon>Bacteria</taxon>
        <taxon>Bacillati</taxon>
        <taxon>Bacillota</taxon>
        <taxon>Bacilli</taxon>
        <taxon>Bacillales</taxon>
        <taxon>Bacillaceae</taxon>
        <taxon>Heyndrickxia</taxon>
    </lineage>
</organism>
<dbReference type="PRINTS" id="PR00035">
    <property type="entry name" value="HTHGNTR"/>
</dbReference>
<dbReference type="PANTHER" id="PTHR44846:SF1">
    <property type="entry name" value="MANNOSYL-D-GLYCERATE TRANSPORT_METABOLISM SYSTEM REPRESSOR MNGR-RELATED"/>
    <property type="match status" value="1"/>
</dbReference>
<dbReference type="InterPro" id="IPR028978">
    <property type="entry name" value="Chorismate_lyase_/UTRA_dom_sf"/>
</dbReference>
<feature type="domain" description="HTH gntR-type" evidence="4">
    <location>
        <begin position="8"/>
        <end position="76"/>
    </location>
</feature>
<dbReference type="InterPro" id="IPR036390">
    <property type="entry name" value="WH_DNA-bd_sf"/>
</dbReference>
<evidence type="ECO:0000256" key="1">
    <source>
        <dbReference type="ARBA" id="ARBA00023015"/>
    </source>
</evidence>
<accession>A0ABX7E4I9</accession>
<dbReference type="RefSeq" id="WP_202779068.1">
    <property type="nucleotide sequence ID" value="NZ_CP065425.1"/>
</dbReference>
<dbReference type="PROSITE" id="PS50949">
    <property type="entry name" value="HTH_GNTR"/>
    <property type="match status" value="1"/>
</dbReference>
<dbReference type="Pfam" id="PF00392">
    <property type="entry name" value="GntR"/>
    <property type="match status" value="1"/>
</dbReference>